<feature type="region of interest" description="Disordered" evidence="1">
    <location>
        <begin position="244"/>
        <end position="285"/>
    </location>
</feature>
<accession>A0A6G1J841</accession>
<dbReference type="Proteomes" id="UP000799291">
    <property type="component" value="Unassembled WGS sequence"/>
</dbReference>
<protein>
    <submittedName>
        <fullName evidence="2">Uncharacterized protein</fullName>
    </submittedName>
</protein>
<dbReference type="OrthoDB" id="3801350at2759"/>
<feature type="compositionally biased region" description="Basic and acidic residues" evidence="1">
    <location>
        <begin position="346"/>
        <end position="355"/>
    </location>
</feature>
<evidence type="ECO:0000313" key="2">
    <source>
        <dbReference type="EMBL" id="KAF2686381.1"/>
    </source>
</evidence>
<evidence type="ECO:0000313" key="3">
    <source>
        <dbReference type="Proteomes" id="UP000799291"/>
    </source>
</evidence>
<organism evidence="2 3">
    <name type="scientific">Lentithecium fluviatile CBS 122367</name>
    <dbReference type="NCBI Taxonomy" id="1168545"/>
    <lineage>
        <taxon>Eukaryota</taxon>
        <taxon>Fungi</taxon>
        <taxon>Dikarya</taxon>
        <taxon>Ascomycota</taxon>
        <taxon>Pezizomycotina</taxon>
        <taxon>Dothideomycetes</taxon>
        <taxon>Pleosporomycetidae</taxon>
        <taxon>Pleosporales</taxon>
        <taxon>Massarineae</taxon>
        <taxon>Lentitheciaceae</taxon>
        <taxon>Lentithecium</taxon>
    </lineage>
</organism>
<feature type="compositionally biased region" description="Basic and acidic residues" evidence="1">
    <location>
        <begin position="377"/>
        <end position="387"/>
    </location>
</feature>
<proteinExistence type="predicted"/>
<feature type="region of interest" description="Disordered" evidence="1">
    <location>
        <begin position="48"/>
        <end position="178"/>
    </location>
</feature>
<name>A0A6G1J841_9PLEO</name>
<feature type="region of interest" description="Disordered" evidence="1">
    <location>
        <begin position="346"/>
        <end position="387"/>
    </location>
</feature>
<sequence length="420" mass="46300">MGTTLSHPPPLIEISGPRNKVLVPAGTSFSVNPPIPPIYHRVLEPYLGDYFPRGRPRDRERGRQRDTYRERERYRGRDRRRRPLTEDDTVTSSEMSFGDGPPMQGRRGTRRGPDGGGRMHMGMPMTMRRGPPRRPSRPPPNAYMMDPSDPRARSAPDLPMGYAYPGAGPRGPLRRGMSPNLVRGMDGGDMGRSADMGGNPYAFQTGRVPTPGMGRTHTPLAMPQQGRRPVRPPGLNDIPMGAYAAGTPHSPPHLPARANTEPPTSSRLNRRQGPGKKVGPSGQEWIQGDPFLDACTCTTNCTCRKGQRVLYRSQAQDGDGEGNGKNGWGEIRYVLKDDLGRDCGDHEKCRGHENFDESDDGKKGRRKGKGKGKGKKGVRERDGESEGFRDELRECLKGIQDDLAGIKLKDRNTGPPPPFS</sequence>
<feature type="non-terminal residue" evidence="2">
    <location>
        <position position="420"/>
    </location>
</feature>
<keyword evidence="3" id="KW-1185">Reference proteome</keyword>
<feature type="compositionally biased region" description="Basic and acidic residues" evidence="1">
    <location>
        <begin position="55"/>
        <end position="75"/>
    </location>
</feature>
<feature type="compositionally biased region" description="Basic residues" evidence="1">
    <location>
        <begin position="363"/>
        <end position="376"/>
    </location>
</feature>
<dbReference type="EMBL" id="MU005577">
    <property type="protein sequence ID" value="KAF2686381.1"/>
    <property type="molecule type" value="Genomic_DNA"/>
</dbReference>
<dbReference type="AlphaFoldDB" id="A0A6G1J841"/>
<reference evidence="2" key="1">
    <citation type="journal article" date="2020" name="Stud. Mycol.">
        <title>101 Dothideomycetes genomes: a test case for predicting lifestyles and emergence of pathogens.</title>
        <authorList>
            <person name="Haridas S."/>
            <person name="Albert R."/>
            <person name="Binder M."/>
            <person name="Bloem J."/>
            <person name="Labutti K."/>
            <person name="Salamov A."/>
            <person name="Andreopoulos B."/>
            <person name="Baker S."/>
            <person name="Barry K."/>
            <person name="Bills G."/>
            <person name="Bluhm B."/>
            <person name="Cannon C."/>
            <person name="Castanera R."/>
            <person name="Culley D."/>
            <person name="Daum C."/>
            <person name="Ezra D."/>
            <person name="Gonzalez J."/>
            <person name="Henrissat B."/>
            <person name="Kuo A."/>
            <person name="Liang C."/>
            <person name="Lipzen A."/>
            <person name="Lutzoni F."/>
            <person name="Magnuson J."/>
            <person name="Mondo S."/>
            <person name="Nolan M."/>
            <person name="Ohm R."/>
            <person name="Pangilinan J."/>
            <person name="Park H.-J."/>
            <person name="Ramirez L."/>
            <person name="Alfaro M."/>
            <person name="Sun H."/>
            <person name="Tritt A."/>
            <person name="Yoshinaga Y."/>
            <person name="Zwiers L.-H."/>
            <person name="Turgeon B."/>
            <person name="Goodwin S."/>
            <person name="Spatafora J."/>
            <person name="Crous P."/>
            <person name="Grigoriev I."/>
        </authorList>
    </citation>
    <scope>NUCLEOTIDE SEQUENCE</scope>
    <source>
        <strain evidence="2">CBS 122367</strain>
    </source>
</reference>
<feature type="compositionally biased region" description="Low complexity" evidence="1">
    <location>
        <begin position="120"/>
        <end position="129"/>
    </location>
</feature>
<gene>
    <name evidence="2" type="ORF">K458DRAFT_387389</name>
</gene>
<feature type="compositionally biased region" description="Low complexity" evidence="1">
    <location>
        <begin position="158"/>
        <end position="177"/>
    </location>
</feature>
<evidence type="ECO:0000256" key="1">
    <source>
        <dbReference type="SAM" id="MobiDB-lite"/>
    </source>
</evidence>